<comment type="subcellular location">
    <subcellularLocation>
        <location evidence="1">Cell membrane</location>
        <topology evidence="1">Single-pass membrane protein</topology>
    </subcellularLocation>
    <subcellularLocation>
        <location evidence="2">Membrane</location>
        <topology evidence="2">Single-pass type I membrane protein</topology>
    </subcellularLocation>
</comment>
<keyword evidence="11 24" id="KW-0812">Transmembrane</keyword>
<comment type="catalytic activity">
    <reaction evidence="21">
        <text>L-threonyl-[protein] + ATP = O-phospho-L-threonyl-[protein] + ADP + H(+)</text>
        <dbReference type="Rhea" id="RHEA:46608"/>
        <dbReference type="Rhea" id="RHEA-COMP:11060"/>
        <dbReference type="Rhea" id="RHEA-COMP:11605"/>
        <dbReference type="ChEBI" id="CHEBI:15378"/>
        <dbReference type="ChEBI" id="CHEBI:30013"/>
        <dbReference type="ChEBI" id="CHEBI:30616"/>
        <dbReference type="ChEBI" id="CHEBI:61977"/>
        <dbReference type="ChEBI" id="CHEBI:456216"/>
        <dbReference type="EC" id="2.7.11.1"/>
    </reaction>
</comment>
<evidence type="ECO:0000256" key="8">
    <source>
        <dbReference type="ARBA" id="ARBA00022553"/>
    </source>
</evidence>
<dbReference type="InterPro" id="IPR032675">
    <property type="entry name" value="LRR_dom_sf"/>
</dbReference>
<dbReference type="SUPFAM" id="SSF52047">
    <property type="entry name" value="RNI-like"/>
    <property type="match status" value="2"/>
</dbReference>
<dbReference type="SMART" id="SM00369">
    <property type="entry name" value="LRR_TYP"/>
    <property type="match status" value="11"/>
</dbReference>
<dbReference type="EMBL" id="WHWC01000013">
    <property type="protein sequence ID" value="KAG8370799.1"/>
    <property type="molecule type" value="Genomic_DNA"/>
</dbReference>
<keyword evidence="19" id="KW-0675">Receptor</keyword>
<keyword evidence="18 24" id="KW-0472">Membrane</keyword>
<dbReference type="Pfam" id="PF23598">
    <property type="entry name" value="LRR_14"/>
    <property type="match status" value="2"/>
</dbReference>
<evidence type="ECO:0000256" key="14">
    <source>
        <dbReference type="ARBA" id="ARBA00022741"/>
    </source>
</evidence>
<evidence type="ECO:0000256" key="17">
    <source>
        <dbReference type="ARBA" id="ARBA00022989"/>
    </source>
</evidence>
<dbReference type="GO" id="GO:0051707">
    <property type="term" value="P:response to other organism"/>
    <property type="evidence" value="ECO:0007669"/>
    <property type="project" value="UniProtKB-ARBA"/>
</dbReference>
<feature type="domain" description="Protein kinase" evidence="26">
    <location>
        <begin position="849"/>
        <end position="1126"/>
    </location>
</feature>
<keyword evidence="20" id="KW-0325">Glycoprotein</keyword>
<evidence type="ECO:0000256" key="16">
    <source>
        <dbReference type="ARBA" id="ARBA00022840"/>
    </source>
</evidence>
<dbReference type="EC" id="2.7.11.1" evidence="5"/>
<dbReference type="SMART" id="SM00365">
    <property type="entry name" value="LRR_SD22"/>
    <property type="match status" value="5"/>
</dbReference>
<sequence>MEKTSYYICALAALLLINFQMPFPSTSLTTQATDQFALLALKSHITSDPYRIITRNWTNSSSVCSWIGVTCNSRHHRVAALDISDMDLVGTIPPQLGNLSFLVSLNLRYNFFRGNLPEELSLLHRLKYINLIVNNFGGEVPMWFGFLPKLQFLYLGNNSFTGSIPFSISNLSNLEELGFSLNHLSGSIPSTLFNMSRLKALDLRSNNLSGTLPSDICRNLPFLERIYLSKNQFSGQIPSNLSECSQLQILYLSGNYFSGQIPGEIGKLTSLQMLDLGRNNLNGIIPQQIGDLHNLVGLYLDRSKITGSVPLSICNISSLKVLVLSNNELTGSLPREIGNLTNLISLIVSENNLTGSLPREIGKLYQLEYLDLGFNSFTGSIPSVFFNISTLTRLSLYQLEYLSGSLPTNLGFRLPVLEVLLLGQNYLSGSIPESISNCSKLKILALESNDFTGFVPHFFGDLRLLKRLLLGGNNLRTESSELSFITSLTNCRFLSQLDISINPLDGVIPASIGNLSTSFQYFDASNSKIKGDIPEEIINLSNLMVLDLSDNELTGKIPSTVKDLHKLQGLYLINNKMEGFIPDGLCDLHSLNLLSLSRNRFSGSIPECLGNVTSLRHLFLGYNMLSSSIPSSLWRIKDLLELDLSSNSLSGFLQPEIGNLAAAISIDLSKNNLSKDIPSTIKNLQALANLSLAHNNLEGSIPASVGSMISLIRLDLSYNSISGSIPKSLERLQLLDYFNVSFNILKGEIPSSGPFRNFTGESFKGNEALCGSPRFHVSPCNTKSKKKRLSRALLVLSTVVSLIVVIISLAFILSRCRRKDRLVSGNGAREPIVPERISYYELLQATEQFSESNLLGTGGFGSVYKGIMRDGRVLAVKVFNLQLQGIFKSFDAECEVLRNLRHRNLIKVIGSCSNEDFKALIIEYMPKGSLEKWLYSHNYCLDLMQRLNIMIDVAFALEYLHHGYLSPVVHCDLKPSNVLLDEEMIAHVSDFGIAKLLGERESISHTETLATLGYMAPEYGLQGLVSTRCDVYSYGIILMETFTRKRPSDDMFGEDCSLKTWVEISLSNQAIDANLLYPEGKNFDKSLQCVSSILELALKCSAEYPRDRINMKEVLAELQKIKRQFLIPIDTLELRKVEELREKSKWSQKKGKTDLDQPMLQRWAAEVQRRGIPVVASRTPQSSGQTQRRSWQPKRFFRRNLCLAYLSSGEKRAALENKV</sequence>
<dbReference type="PROSITE" id="PS50011">
    <property type="entry name" value="PROTEIN_KINASE_DOM"/>
    <property type="match status" value="1"/>
</dbReference>
<dbReference type="Pfam" id="PF08263">
    <property type="entry name" value="LRRNT_2"/>
    <property type="match status" value="1"/>
</dbReference>
<dbReference type="InterPro" id="IPR003591">
    <property type="entry name" value="Leu-rich_rpt_typical-subtyp"/>
</dbReference>
<accession>A0AAV6WJ88</accession>
<comment type="caution">
    <text evidence="27">The sequence shown here is derived from an EMBL/GenBank/DDBJ whole genome shotgun (WGS) entry which is preliminary data.</text>
</comment>
<dbReference type="InterPro" id="IPR001611">
    <property type="entry name" value="Leu-rich_rpt"/>
</dbReference>
<evidence type="ECO:0000256" key="23">
    <source>
        <dbReference type="PROSITE-ProRule" id="PRU10141"/>
    </source>
</evidence>
<keyword evidence="9" id="KW-0433">Leucine-rich repeat</keyword>
<dbReference type="InterPro" id="IPR017441">
    <property type="entry name" value="Protein_kinase_ATP_BS"/>
</dbReference>
<evidence type="ECO:0000256" key="2">
    <source>
        <dbReference type="ARBA" id="ARBA00004479"/>
    </source>
</evidence>
<proteinExistence type="inferred from homology"/>
<dbReference type="PANTHER" id="PTHR27008">
    <property type="entry name" value="OS04G0122200 PROTEIN"/>
    <property type="match status" value="1"/>
</dbReference>
<dbReference type="FunFam" id="3.80.10.10:FF:000095">
    <property type="entry name" value="LRR receptor-like serine/threonine-protein kinase GSO1"/>
    <property type="match status" value="2"/>
</dbReference>
<evidence type="ECO:0000256" key="15">
    <source>
        <dbReference type="ARBA" id="ARBA00022777"/>
    </source>
</evidence>
<dbReference type="GO" id="GO:0004674">
    <property type="term" value="F:protein serine/threonine kinase activity"/>
    <property type="evidence" value="ECO:0007669"/>
    <property type="project" value="UniProtKB-KW"/>
</dbReference>
<dbReference type="Gene3D" id="3.80.10.10">
    <property type="entry name" value="Ribonuclease Inhibitor"/>
    <property type="match status" value="3"/>
</dbReference>
<dbReference type="GO" id="GO:0005524">
    <property type="term" value="F:ATP binding"/>
    <property type="evidence" value="ECO:0007669"/>
    <property type="project" value="UniProtKB-UniRule"/>
</dbReference>
<dbReference type="InterPro" id="IPR011009">
    <property type="entry name" value="Kinase-like_dom_sf"/>
</dbReference>
<evidence type="ECO:0000256" key="6">
    <source>
        <dbReference type="ARBA" id="ARBA00022475"/>
    </source>
</evidence>
<keyword evidence="16 23" id="KW-0067">ATP-binding</keyword>
<feature type="signal peptide" evidence="25">
    <location>
        <begin position="1"/>
        <end position="27"/>
    </location>
</feature>
<evidence type="ECO:0000256" key="20">
    <source>
        <dbReference type="ARBA" id="ARBA00023180"/>
    </source>
</evidence>
<evidence type="ECO:0000256" key="13">
    <source>
        <dbReference type="ARBA" id="ARBA00022737"/>
    </source>
</evidence>
<dbReference type="Pfam" id="PF13855">
    <property type="entry name" value="LRR_8"/>
    <property type="match status" value="1"/>
</dbReference>
<evidence type="ECO:0000256" key="21">
    <source>
        <dbReference type="ARBA" id="ARBA00047899"/>
    </source>
</evidence>
<dbReference type="PROSITE" id="PS00107">
    <property type="entry name" value="PROTEIN_KINASE_ATP"/>
    <property type="match status" value="1"/>
</dbReference>
<keyword evidence="12 25" id="KW-0732">Signal</keyword>
<dbReference type="FunFam" id="3.80.10.10:FF:000275">
    <property type="entry name" value="Leucine-rich repeat receptor-like protein kinase"/>
    <property type="match status" value="1"/>
</dbReference>
<name>A0AAV6WJ88_9LAMI</name>
<dbReference type="Pfam" id="PF00560">
    <property type="entry name" value="LRR_1"/>
    <property type="match status" value="4"/>
</dbReference>
<protein>
    <recommendedName>
        <fullName evidence="5">non-specific serine/threonine protein kinase</fullName>
        <ecNumber evidence="5">2.7.11.1</ecNumber>
    </recommendedName>
</protein>
<feature type="transmembrane region" description="Helical" evidence="24">
    <location>
        <begin position="792"/>
        <end position="813"/>
    </location>
</feature>
<keyword evidence="8" id="KW-0597">Phosphoprotein</keyword>
<dbReference type="GO" id="GO:0006952">
    <property type="term" value="P:defense response"/>
    <property type="evidence" value="ECO:0007669"/>
    <property type="project" value="UniProtKB-ARBA"/>
</dbReference>
<evidence type="ECO:0000313" key="27">
    <source>
        <dbReference type="EMBL" id="KAG8370799.1"/>
    </source>
</evidence>
<organism evidence="27 28">
    <name type="scientific">Buddleja alternifolia</name>
    <dbReference type="NCBI Taxonomy" id="168488"/>
    <lineage>
        <taxon>Eukaryota</taxon>
        <taxon>Viridiplantae</taxon>
        <taxon>Streptophyta</taxon>
        <taxon>Embryophyta</taxon>
        <taxon>Tracheophyta</taxon>
        <taxon>Spermatophyta</taxon>
        <taxon>Magnoliopsida</taxon>
        <taxon>eudicotyledons</taxon>
        <taxon>Gunneridae</taxon>
        <taxon>Pentapetalae</taxon>
        <taxon>asterids</taxon>
        <taxon>lamiids</taxon>
        <taxon>Lamiales</taxon>
        <taxon>Scrophulariaceae</taxon>
        <taxon>Buddlejeae</taxon>
        <taxon>Buddleja</taxon>
    </lineage>
</organism>
<evidence type="ECO:0000256" key="12">
    <source>
        <dbReference type="ARBA" id="ARBA00022729"/>
    </source>
</evidence>
<dbReference type="FunFam" id="3.30.200.20:FF:000661">
    <property type="entry name" value="Serine-threonine protein kinase plant-type"/>
    <property type="match status" value="1"/>
</dbReference>
<feature type="chain" id="PRO_5043630559" description="non-specific serine/threonine protein kinase" evidence="25">
    <location>
        <begin position="28"/>
        <end position="1219"/>
    </location>
</feature>
<evidence type="ECO:0000256" key="1">
    <source>
        <dbReference type="ARBA" id="ARBA00004162"/>
    </source>
</evidence>
<gene>
    <name evidence="27" type="ORF">BUALT_Bualt13G0021100</name>
</gene>
<evidence type="ECO:0000256" key="4">
    <source>
        <dbReference type="ARBA" id="ARBA00009592"/>
    </source>
</evidence>
<dbReference type="InterPro" id="IPR013210">
    <property type="entry name" value="LRR_N_plant-typ"/>
</dbReference>
<keyword evidence="13" id="KW-0677">Repeat</keyword>
<evidence type="ECO:0000256" key="19">
    <source>
        <dbReference type="ARBA" id="ARBA00023170"/>
    </source>
</evidence>
<keyword evidence="14 23" id="KW-0547">Nucleotide-binding</keyword>
<evidence type="ECO:0000256" key="24">
    <source>
        <dbReference type="SAM" id="Phobius"/>
    </source>
</evidence>
<dbReference type="SUPFAM" id="SSF56112">
    <property type="entry name" value="Protein kinase-like (PK-like)"/>
    <property type="match status" value="1"/>
</dbReference>
<evidence type="ECO:0000256" key="22">
    <source>
        <dbReference type="ARBA" id="ARBA00048679"/>
    </source>
</evidence>
<dbReference type="PROSITE" id="PS00108">
    <property type="entry name" value="PROTEIN_KINASE_ST"/>
    <property type="match status" value="1"/>
</dbReference>
<comment type="similarity">
    <text evidence="3">Belongs to the protein kinase superfamily. Ser/Thr protein kinase family.</text>
</comment>
<keyword evidence="6" id="KW-1003">Cell membrane</keyword>
<dbReference type="PANTHER" id="PTHR27008:SF585">
    <property type="entry name" value="PROTEIN KINASE DOMAIN-CONTAINING PROTEIN"/>
    <property type="match status" value="1"/>
</dbReference>
<evidence type="ECO:0000256" key="10">
    <source>
        <dbReference type="ARBA" id="ARBA00022679"/>
    </source>
</evidence>
<keyword evidence="15" id="KW-0418">Kinase</keyword>
<evidence type="ECO:0000256" key="25">
    <source>
        <dbReference type="SAM" id="SignalP"/>
    </source>
</evidence>
<dbReference type="Pfam" id="PF00069">
    <property type="entry name" value="Pkinase"/>
    <property type="match status" value="1"/>
</dbReference>
<comment type="similarity">
    <text evidence="4">Belongs to the RLP family.</text>
</comment>
<reference evidence="27" key="1">
    <citation type="submission" date="2019-10" db="EMBL/GenBank/DDBJ databases">
        <authorList>
            <person name="Zhang R."/>
            <person name="Pan Y."/>
            <person name="Wang J."/>
            <person name="Ma R."/>
            <person name="Yu S."/>
        </authorList>
    </citation>
    <scope>NUCLEOTIDE SEQUENCE</scope>
    <source>
        <strain evidence="27">LA-IB0</strain>
        <tissue evidence="27">Leaf</tissue>
    </source>
</reference>
<feature type="binding site" evidence="23">
    <location>
        <position position="877"/>
    </location>
    <ligand>
        <name>ATP</name>
        <dbReference type="ChEBI" id="CHEBI:30616"/>
    </ligand>
</feature>
<dbReference type="InterPro" id="IPR000719">
    <property type="entry name" value="Prot_kinase_dom"/>
</dbReference>
<dbReference type="Gene3D" id="1.10.510.10">
    <property type="entry name" value="Transferase(Phosphotransferase) domain 1"/>
    <property type="match status" value="1"/>
</dbReference>
<evidence type="ECO:0000313" key="28">
    <source>
        <dbReference type="Proteomes" id="UP000826271"/>
    </source>
</evidence>
<evidence type="ECO:0000256" key="11">
    <source>
        <dbReference type="ARBA" id="ARBA00022692"/>
    </source>
</evidence>
<evidence type="ECO:0000256" key="9">
    <source>
        <dbReference type="ARBA" id="ARBA00022614"/>
    </source>
</evidence>
<dbReference type="Gene3D" id="3.30.200.20">
    <property type="entry name" value="Phosphorylase Kinase, domain 1"/>
    <property type="match status" value="1"/>
</dbReference>
<evidence type="ECO:0000256" key="5">
    <source>
        <dbReference type="ARBA" id="ARBA00012513"/>
    </source>
</evidence>
<keyword evidence="10" id="KW-0808">Transferase</keyword>
<dbReference type="InterPro" id="IPR008271">
    <property type="entry name" value="Ser/Thr_kinase_AS"/>
</dbReference>
<dbReference type="FunFam" id="1.10.510.10:FF:000358">
    <property type="entry name" value="Putative leucine-rich repeat receptor-like serine/threonine-protein kinase"/>
    <property type="match status" value="1"/>
</dbReference>
<evidence type="ECO:0000256" key="7">
    <source>
        <dbReference type="ARBA" id="ARBA00022527"/>
    </source>
</evidence>
<dbReference type="GO" id="GO:0005886">
    <property type="term" value="C:plasma membrane"/>
    <property type="evidence" value="ECO:0007669"/>
    <property type="project" value="UniProtKB-SubCell"/>
</dbReference>
<evidence type="ECO:0000256" key="18">
    <source>
        <dbReference type="ARBA" id="ARBA00023136"/>
    </source>
</evidence>
<evidence type="ECO:0000259" key="26">
    <source>
        <dbReference type="PROSITE" id="PS50011"/>
    </source>
</evidence>
<dbReference type="AlphaFoldDB" id="A0AAV6WJ88"/>
<evidence type="ECO:0000256" key="3">
    <source>
        <dbReference type="ARBA" id="ARBA00008684"/>
    </source>
</evidence>
<dbReference type="InterPro" id="IPR051809">
    <property type="entry name" value="Plant_receptor-like_S/T_kinase"/>
</dbReference>
<comment type="catalytic activity">
    <reaction evidence="22">
        <text>L-seryl-[protein] + ATP = O-phospho-L-seryl-[protein] + ADP + H(+)</text>
        <dbReference type="Rhea" id="RHEA:17989"/>
        <dbReference type="Rhea" id="RHEA-COMP:9863"/>
        <dbReference type="Rhea" id="RHEA-COMP:11604"/>
        <dbReference type="ChEBI" id="CHEBI:15378"/>
        <dbReference type="ChEBI" id="CHEBI:29999"/>
        <dbReference type="ChEBI" id="CHEBI:30616"/>
        <dbReference type="ChEBI" id="CHEBI:83421"/>
        <dbReference type="ChEBI" id="CHEBI:456216"/>
        <dbReference type="EC" id="2.7.11.1"/>
    </reaction>
</comment>
<dbReference type="Proteomes" id="UP000826271">
    <property type="component" value="Unassembled WGS sequence"/>
</dbReference>
<keyword evidence="28" id="KW-1185">Reference proteome</keyword>
<dbReference type="FunFam" id="3.80.10.10:FF:000413">
    <property type="entry name" value="Inactive leucine-rich repeat receptor-like protein kinase"/>
    <property type="match status" value="1"/>
</dbReference>
<dbReference type="InterPro" id="IPR055414">
    <property type="entry name" value="LRR_R13L4/SHOC2-like"/>
</dbReference>
<dbReference type="SMART" id="SM00220">
    <property type="entry name" value="S_TKc"/>
    <property type="match status" value="1"/>
</dbReference>
<keyword evidence="7" id="KW-0723">Serine/threonine-protein kinase</keyword>
<keyword evidence="17 24" id="KW-1133">Transmembrane helix</keyword>